<evidence type="ECO:0000256" key="1">
    <source>
        <dbReference type="SAM" id="MobiDB-lite"/>
    </source>
</evidence>
<gene>
    <name evidence="2" type="ORF">SAMN05444366_1452</name>
</gene>
<dbReference type="AlphaFoldDB" id="A0A1M7D8M0"/>
<dbReference type="STRING" id="29534.SAMN05444366_1452"/>
<evidence type="ECO:0000313" key="3">
    <source>
        <dbReference type="Proteomes" id="UP000184121"/>
    </source>
</evidence>
<keyword evidence="3" id="KW-1185">Reference proteome</keyword>
<proteinExistence type="predicted"/>
<sequence length="34" mass="3374">MPEPIKNKILSLIDAGNPTGGGIVGGGGPSPWNE</sequence>
<name>A0A1M7D8M0_9FLAO</name>
<organism evidence="2 3">
    <name type="scientific">Flavobacterium saccharophilum</name>
    <dbReference type="NCBI Taxonomy" id="29534"/>
    <lineage>
        <taxon>Bacteria</taxon>
        <taxon>Pseudomonadati</taxon>
        <taxon>Bacteroidota</taxon>
        <taxon>Flavobacteriia</taxon>
        <taxon>Flavobacteriales</taxon>
        <taxon>Flavobacteriaceae</taxon>
        <taxon>Flavobacterium</taxon>
    </lineage>
</organism>
<reference evidence="3" key="1">
    <citation type="submission" date="2016-11" db="EMBL/GenBank/DDBJ databases">
        <authorList>
            <person name="Varghese N."/>
            <person name="Submissions S."/>
        </authorList>
    </citation>
    <scope>NUCLEOTIDE SEQUENCE [LARGE SCALE GENOMIC DNA]</scope>
    <source>
        <strain evidence="3">DSM 1811</strain>
    </source>
</reference>
<dbReference type="EMBL" id="FRBY01000002">
    <property type="protein sequence ID" value="SHL75805.1"/>
    <property type="molecule type" value="Genomic_DNA"/>
</dbReference>
<dbReference type="Proteomes" id="UP000184121">
    <property type="component" value="Unassembled WGS sequence"/>
</dbReference>
<evidence type="ECO:0000313" key="2">
    <source>
        <dbReference type="EMBL" id="SHL75805.1"/>
    </source>
</evidence>
<feature type="compositionally biased region" description="Gly residues" evidence="1">
    <location>
        <begin position="18"/>
        <end position="34"/>
    </location>
</feature>
<protein>
    <submittedName>
        <fullName evidence="2">Uncharacterized protein</fullName>
    </submittedName>
</protein>
<accession>A0A1M7D8M0</accession>
<feature type="region of interest" description="Disordered" evidence="1">
    <location>
        <begin position="12"/>
        <end position="34"/>
    </location>
</feature>